<name>A0AAN9U4E1_9HEMI</name>
<reference evidence="2 3" key="1">
    <citation type="submission" date="2024-03" db="EMBL/GenBank/DDBJ databases">
        <title>Adaptation during the transition from Ophiocordyceps entomopathogen to insect associate is accompanied by gene loss and intensified selection.</title>
        <authorList>
            <person name="Ward C.M."/>
            <person name="Onetto C.A."/>
            <person name="Borneman A.R."/>
        </authorList>
    </citation>
    <scope>NUCLEOTIDE SEQUENCE [LARGE SCALE GENOMIC DNA]</scope>
    <source>
        <strain evidence="2">AWRI1</strain>
        <tissue evidence="2">Single Adult Female</tissue>
    </source>
</reference>
<gene>
    <name evidence="2" type="ORF">V9T40_006219</name>
</gene>
<comment type="caution">
    <text evidence="2">The sequence shown here is derived from an EMBL/GenBank/DDBJ whole genome shotgun (WGS) entry which is preliminary data.</text>
</comment>
<evidence type="ECO:0000313" key="2">
    <source>
        <dbReference type="EMBL" id="KAK7605033.1"/>
    </source>
</evidence>
<evidence type="ECO:0000313" key="3">
    <source>
        <dbReference type="Proteomes" id="UP001367676"/>
    </source>
</evidence>
<evidence type="ECO:0000256" key="1">
    <source>
        <dbReference type="SAM" id="MobiDB-lite"/>
    </source>
</evidence>
<dbReference type="EMBL" id="JBBCAQ010000003">
    <property type="protein sequence ID" value="KAK7605033.1"/>
    <property type="molecule type" value="Genomic_DNA"/>
</dbReference>
<dbReference type="AlphaFoldDB" id="A0AAN9U4E1"/>
<organism evidence="2 3">
    <name type="scientific">Parthenolecanium corni</name>
    <dbReference type="NCBI Taxonomy" id="536013"/>
    <lineage>
        <taxon>Eukaryota</taxon>
        <taxon>Metazoa</taxon>
        <taxon>Ecdysozoa</taxon>
        <taxon>Arthropoda</taxon>
        <taxon>Hexapoda</taxon>
        <taxon>Insecta</taxon>
        <taxon>Pterygota</taxon>
        <taxon>Neoptera</taxon>
        <taxon>Paraneoptera</taxon>
        <taxon>Hemiptera</taxon>
        <taxon>Sternorrhyncha</taxon>
        <taxon>Coccoidea</taxon>
        <taxon>Coccidae</taxon>
        <taxon>Parthenolecanium</taxon>
    </lineage>
</organism>
<sequence>MLQSVWQVVDFHPVSDYEFEASVRMPSLQDGLIYFDSAACKDNDSKDPCKTPADPFPGEEPAEGSRGWQSKRSPW</sequence>
<protein>
    <submittedName>
        <fullName evidence="2">Uncharacterized protein</fullName>
    </submittedName>
</protein>
<accession>A0AAN9U4E1</accession>
<feature type="region of interest" description="Disordered" evidence="1">
    <location>
        <begin position="42"/>
        <end position="75"/>
    </location>
</feature>
<proteinExistence type="predicted"/>
<dbReference type="Proteomes" id="UP001367676">
    <property type="component" value="Unassembled WGS sequence"/>
</dbReference>
<keyword evidence="3" id="KW-1185">Reference proteome</keyword>